<dbReference type="CDD" id="cd06173">
    <property type="entry name" value="MFS_MefA_like"/>
    <property type="match status" value="1"/>
</dbReference>
<protein>
    <recommendedName>
        <fullName evidence="8">Multidrug efflux pump Tap</fullName>
    </recommendedName>
</protein>
<dbReference type="Gene3D" id="1.20.1250.20">
    <property type="entry name" value="MFS general substrate transporter like domains"/>
    <property type="match status" value="1"/>
</dbReference>
<name>A0A9X3SJV9_9ACTN</name>
<feature type="transmembrane region" description="Helical" evidence="10">
    <location>
        <begin position="299"/>
        <end position="317"/>
    </location>
</feature>
<keyword evidence="4 10" id="KW-0812">Transmembrane</keyword>
<feature type="transmembrane region" description="Helical" evidence="10">
    <location>
        <begin position="323"/>
        <end position="343"/>
    </location>
</feature>
<feature type="transmembrane region" description="Helical" evidence="10">
    <location>
        <begin position="83"/>
        <end position="105"/>
    </location>
</feature>
<evidence type="ECO:0000256" key="9">
    <source>
        <dbReference type="SAM" id="MobiDB-lite"/>
    </source>
</evidence>
<comment type="subcellular location">
    <subcellularLocation>
        <location evidence="1">Cell inner membrane</location>
        <topology evidence="1">Multi-pass membrane protein</topology>
    </subcellularLocation>
</comment>
<dbReference type="PANTHER" id="PTHR23513:SF9">
    <property type="entry name" value="ENTEROBACTIN EXPORTER ENTS"/>
    <property type="match status" value="1"/>
</dbReference>
<dbReference type="Proteomes" id="UP001140076">
    <property type="component" value="Unassembled WGS sequence"/>
</dbReference>
<dbReference type="EMBL" id="JAJAQC010000078">
    <property type="protein sequence ID" value="MDA0567794.1"/>
    <property type="molecule type" value="Genomic_DNA"/>
</dbReference>
<evidence type="ECO:0000259" key="11">
    <source>
        <dbReference type="PROSITE" id="PS50850"/>
    </source>
</evidence>
<keyword evidence="2" id="KW-0813">Transport</keyword>
<feature type="transmembrane region" description="Helical" evidence="10">
    <location>
        <begin position="185"/>
        <end position="203"/>
    </location>
</feature>
<keyword evidence="6 10" id="KW-0472">Membrane</keyword>
<evidence type="ECO:0000256" key="2">
    <source>
        <dbReference type="ARBA" id="ARBA00022448"/>
    </source>
</evidence>
<dbReference type="PANTHER" id="PTHR23513">
    <property type="entry name" value="INTEGRAL MEMBRANE EFFLUX PROTEIN-RELATED"/>
    <property type="match status" value="1"/>
</dbReference>
<evidence type="ECO:0000313" key="13">
    <source>
        <dbReference type="Proteomes" id="UP001140076"/>
    </source>
</evidence>
<dbReference type="InterPro" id="IPR036259">
    <property type="entry name" value="MFS_trans_sf"/>
</dbReference>
<evidence type="ECO:0000256" key="6">
    <source>
        <dbReference type="ARBA" id="ARBA00023136"/>
    </source>
</evidence>
<dbReference type="GO" id="GO:0005886">
    <property type="term" value="C:plasma membrane"/>
    <property type="evidence" value="ECO:0007669"/>
    <property type="project" value="UniProtKB-SubCell"/>
</dbReference>
<feature type="transmembrane region" description="Helical" evidence="10">
    <location>
        <begin position="236"/>
        <end position="257"/>
    </location>
</feature>
<evidence type="ECO:0000256" key="8">
    <source>
        <dbReference type="ARBA" id="ARBA00040914"/>
    </source>
</evidence>
<proteinExistence type="inferred from homology"/>
<comment type="similarity">
    <text evidence="7">Belongs to the major facilitator superfamily. Drug:H(+) antiporter-3 (DHA3) (TC 2.A.1.21) family.</text>
</comment>
<keyword evidence="13" id="KW-1185">Reference proteome</keyword>
<dbReference type="RefSeq" id="WP_270075032.1">
    <property type="nucleotide sequence ID" value="NZ_JAJAQC010000078.1"/>
</dbReference>
<sequence length="453" mass="44332">MRLRDTALDLSPLRLSREFRLVFTARLVSVFGLGFALVALPMQVYAATGSSVLVAVVSAVNGASVFGGTLVGGVLADRTSRRALIVAGRAAAALAFTGLALNAAWAAADPGAGTAQFALICLCAGLNGCVGTFSTVALQAAVPGLLPRDRLPAAGALLALTGQFGAIAAPALGGAVIALWGFPTVFGLTAAVSALTTALVCRLPKLDPPAAREGAARPGPVAAAAQGLGFAARHRVVGPLLALGFVQLLFATPYVLIPEFTDRVLHGGEATAGLLYSASAFGAVCASLTSGWTRGTRAGGGALLAAVAGCGLASAAFGASGGLVWAVGALALLGFAEIVEEILRFALLQAHTPDALRGRVTSVWSAQNTAGGALGALALGALAPLVGPGAAVAAGGAVTVALVAALAAACPGLRRATCRDAPEEAAPAPAHAAGGTVGEPHARGGGRATGADQ</sequence>
<dbReference type="PROSITE" id="PS50850">
    <property type="entry name" value="MFS"/>
    <property type="match status" value="1"/>
</dbReference>
<reference evidence="12" key="1">
    <citation type="submission" date="2021-10" db="EMBL/GenBank/DDBJ databases">
        <title>Streptomonospora sp. nov., isolated from mangrove soil.</title>
        <authorList>
            <person name="Chen X."/>
            <person name="Ge X."/>
            <person name="Liu W."/>
        </authorList>
    </citation>
    <scope>NUCLEOTIDE SEQUENCE</scope>
    <source>
        <strain evidence="12">S1-112</strain>
    </source>
</reference>
<feature type="transmembrane region" description="Helical" evidence="10">
    <location>
        <begin position="273"/>
        <end position="292"/>
    </location>
</feature>
<keyword evidence="3" id="KW-1003">Cell membrane</keyword>
<evidence type="ECO:0000256" key="10">
    <source>
        <dbReference type="SAM" id="Phobius"/>
    </source>
</evidence>
<evidence type="ECO:0000256" key="4">
    <source>
        <dbReference type="ARBA" id="ARBA00022692"/>
    </source>
</evidence>
<dbReference type="AlphaFoldDB" id="A0A9X3SJV9"/>
<feature type="compositionally biased region" description="Low complexity" evidence="9">
    <location>
        <begin position="424"/>
        <end position="433"/>
    </location>
</feature>
<feature type="domain" description="Major facilitator superfamily (MFS) profile" evidence="11">
    <location>
        <begin position="1"/>
        <end position="205"/>
    </location>
</feature>
<evidence type="ECO:0000256" key="3">
    <source>
        <dbReference type="ARBA" id="ARBA00022475"/>
    </source>
</evidence>
<gene>
    <name evidence="12" type="primary">entS</name>
    <name evidence="12" type="ORF">LG943_26235</name>
</gene>
<accession>A0A9X3SJV9</accession>
<feature type="region of interest" description="Disordered" evidence="9">
    <location>
        <begin position="424"/>
        <end position="453"/>
    </location>
</feature>
<organism evidence="12 13">
    <name type="scientific">Streptomonospora mangrovi</name>
    <dbReference type="NCBI Taxonomy" id="2883123"/>
    <lineage>
        <taxon>Bacteria</taxon>
        <taxon>Bacillati</taxon>
        <taxon>Actinomycetota</taxon>
        <taxon>Actinomycetes</taxon>
        <taxon>Streptosporangiales</taxon>
        <taxon>Nocardiopsidaceae</taxon>
        <taxon>Streptomonospora</taxon>
    </lineage>
</organism>
<evidence type="ECO:0000313" key="12">
    <source>
        <dbReference type="EMBL" id="MDA0567794.1"/>
    </source>
</evidence>
<feature type="transmembrane region" description="Helical" evidence="10">
    <location>
        <begin position="52"/>
        <end position="76"/>
    </location>
</feature>
<feature type="transmembrane region" description="Helical" evidence="10">
    <location>
        <begin position="389"/>
        <end position="409"/>
    </location>
</feature>
<feature type="transmembrane region" description="Helical" evidence="10">
    <location>
        <begin position="117"/>
        <end position="142"/>
    </location>
</feature>
<dbReference type="InterPro" id="IPR011701">
    <property type="entry name" value="MFS"/>
</dbReference>
<evidence type="ECO:0000256" key="1">
    <source>
        <dbReference type="ARBA" id="ARBA00004429"/>
    </source>
</evidence>
<dbReference type="GO" id="GO:0022857">
    <property type="term" value="F:transmembrane transporter activity"/>
    <property type="evidence" value="ECO:0007669"/>
    <property type="project" value="InterPro"/>
</dbReference>
<feature type="transmembrane region" description="Helical" evidence="10">
    <location>
        <begin position="154"/>
        <end position="179"/>
    </location>
</feature>
<feature type="transmembrane region" description="Helical" evidence="10">
    <location>
        <begin position="363"/>
        <end position="383"/>
    </location>
</feature>
<comment type="caution">
    <text evidence="12">The sequence shown here is derived from an EMBL/GenBank/DDBJ whole genome shotgun (WGS) entry which is preliminary data.</text>
</comment>
<dbReference type="SUPFAM" id="SSF103473">
    <property type="entry name" value="MFS general substrate transporter"/>
    <property type="match status" value="1"/>
</dbReference>
<evidence type="ECO:0000256" key="5">
    <source>
        <dbReference type="ARBA" id="ARBA00022989"/>
    </source>
</evidence>
<keyword evidence="5 10" id="KW-1133">Transmembrane helix</keyword>
<evidence type="ECO:0000256" key="7">
    <source>
        <dbReference type="ARBA" id="ARBA00038075"/>
    </source>
</evidence>
<dbReference type="Pfam" id="PF07690">
    <property type="entry name" value="MFS_1"/>
    <property type="match status" value="1"/>
</dbReference>
<dbReference type="NCBIfam" id="NF007792">
    <property type="entry name" value="PRK10489.1"/>
    <property type="match status" value="1"/>
</dbReference>
<feature type="compositionally biased region" description="Gly residues" evidence="9">
    <location>
        <begin position="443"/>
        <end position="453"/>
    </location>
</feature>
<feature type="transmembrane region" description="Helical" evidence="10">
    <location>
        <begin position="21"/>
        <end position="40"/>
    </location>
</feature>
<dbReference type="InterPro" id="IPR020846">
    <property type="entry name" value="MFS_dom"/>
</dbReference>